<proteinExistence type="predicted"/>
<dbReference type="Gene3D" id="1.10.260.40">
    <property type="entry name" value="lambda repressor-like DNA-binding domains"/>
    <property type="match status" value="1"/>
</dbReference>
<dbReference type="GO" id="GO:0003677">
    <property type="term" value="F:DNA binding"/>
    <property type="evidence" value="ECO:0007669"/>
    <property type="project" value="UniProtKB-KW"/>
</dbReference>
<dbReference type="Pfam" id="PF01381">
    <property type="entry name" value="HTH_3"/>
    <property type="match status" value="1"/>
</dbReference>
<evidence type="ECO:0000313" key="3">
    <source>
        <dbReference type="EMBL" id="PWK17602.1"/>
    </source>
</evidence>
<dbReference type="SMART" id="SM00530">
    <property type="entry name" value="HTH_XRE"/>
    <property type="match status" value="1"/>
</dbReference>
<sequence length="135" mass="15866">MKNHSKLTFGERLKQIRKEQNLKQEYMAAKLEMKQPNYSHIENNKVKPNLQQLKKIAEIFSISMENLVGDSAINIENFTNNISSNNMSGIDFVIHQQILDSKNLIIQVQENKIKELIREKEYLLTMYKNQQNPKC</sequence>
<dbReference type="CDD" id="cd00093">
    <property type="entry name" value="HTH_XRE"/>
    <property type="match status" value="1"/>
</dbReference>
<dbReference type="EMBL" id="QGGO01000034">
    <property type="protein sequence ID" value="PWK17602.1"/>
    <property type="molecule type" value="Genomic_DNA"/>
</dbReference>
<dbReference type="InterPro" id="IPR010982">
    <property type="entry name" value="Lambda_DNA-bd_dom_sf"/>
</dbReference>
<dbReference type="PANTHER" id="PTHR46558">
    <property type="entry name" value="TRACRIPTIONAL REGULATORY PROTEIN-RELATED-RELATED"/>
    <property type="match status" value="1"/>
</dbReference>
<dbReference type="PROSITE" id="PS50943">
    <property type="entry name" value="HTH_CROC1"/>
    <property type="match status" value="1"/>
</dbReference>
<protein>
    <submittedName>
        <fullName evidence="3">Helix-turn-helix protein</fullName>
    </submittedName>
</protein>
<evidence type="ECO:0000256" key="1">
    <source>
        <dbReference type="ARBA" id="ARBA00023125"/>
    </source>
</evidence>
<organism evidence="3 4">
    <name type="scientific">Arcicella aurantiaca</name>
    <dbReference type="NCBI Taxonomy" id="591202"/>
    <lineage>
        <taxon>Bacteria</taxon>
        <taxon>Pseudomonadati</taxon>
        <taxon>Bacteroidota</taxon>
        <taxon>Cytophagia</taxon>
        <taxon>Cytophagales</taxon>
        <taxon>Flectobacillaceae</taxon>
        <taxon>Arcicella</taxon>
    </lineage>
</organism>
<comment type="caution">
    <text evidence="3">The sequence shown here is derived from an EMBL/GenBank/DDBJ whole genome shotgun (WGS) entry which is preliminary data.</text>
</comment>
<evidence type="ECO:0000313" key="4">
    <source>
        <dbReference type="Proteomes" id="UP000245489"/>
    </source>
</evidence>
<dbReference type="SUPFAM" id="SSF47413">
    <property type="entry name" value="lambda repressor-like DNA-binding domains"/>
    <property type="match status" value="1"/>
</dbReference>
<dbReference type="Proteomes" id="UP000245489">
    <property type="component" value="Unassembled WGS sequence"/>
</dbReference>
<dbReference type="PANTHER" id="PTHR46558:SF11">
    <property type="entry name" value="HTH-TYPE TRANSCRIPTIONAL REGULATOR XRE"/>
    <property type="match status" value="1"/>
</dbReference>
<evidence type="ECO:0000259" key="2">
    <source>
        <dbReference type="PROSITE" id="PS50943"/>
    </source>
</evidence>
<feature type="domain" description="HTH cro/C1-type" evidence="2">
    <location>
        <begin position="13"/>
        <end position="67"/>
    </location>
</feature>
<dbReference type="InterPro" id="IPR001387">
    <property type="entry name" value="Cro/C1-type_HTH"/>
</dbReference>
<dbReference type="AlphaFoldDB" id="A0A316DJD5"/>
<name>A0A316DJD5_9BACT</name>
<keyword evidence="1" id="KW-0238">DNA-binding</keyword>
<reference evidence="3 4" key="1">
    <citation type="submission" date="2018-05" db="EMBL/GenBank/DDBJ databases">
        <title>Genomic Encyclopedia of Archaeal and Bacterial Type Strains, Phase II (KMG-II): from individual species to whole genera.</title>
        <authorList>
            <person name="Goeker M."/>
        </authorList>
    </citation>
    <scope>NUCLEOTIDE SEQUENCE [LARGE SCALE GENOMIC DNA]</scope>
    <source>
        <strain evidence="3 4">DSM 22214</strain>
    </source>
</reference>
<dbReference type="RefSeq" id="WP_109744976.1">
    <property type="nucleotide sequence ID" value="NZ_QGGO01000034.1"/>
</dbReference>
<gene>
    <name evidence="3" type="ORF">LV89_04318</name>
</gene>
<accession>A0A316DJD5</accession>
<dbReference type="OrthoDB" id="961984at2"/>
<keyword evidence="4" id="KW-1185">Reference proteome</keyword>